<dbReference type="GO" id="GO:0046872">
    <property type="term" value="F:metal ion binding"/>
    <property type="evidence" value="ECO:0007669"/>
    <property type="project" value="UniProtKB-KW"/>
</dbReference>
<dbReference type="PANTHER" id="PTHR35864:SF1">
    <property type="entry name" value="ZINC METALLOPROTEASE YWHC-RELATED"/>
    <property type="match status" value="1"/>
</dbReference>
<dbReference type="GO" id="GO:0006508">
    <property type="term" value="P:proteolysis"/>
    <property type="evidence" value="ECO:0007669"/>
    <property type="project" value="UniProtKB-KW"/>
</dbReference>
<dbReference type="InterPro" id="IPR044537">
    <property type="entry name" value="Rip2-like"/>
</dbReference>
<comment type="subcellular location">
    <subcellularLocation>
        <location evidence="2">Cell membrane</location>
        <topology evidence="2">Multi-pass membrane protein</topology>
    </subcellularLocation>
</comment>
<reference evidence="15 16" key="1">
    <citation type="submission" date="2018-05" db="EMBL/GenBank/DDBJ databases">
        <title>Genomic Encyclopedia of Type Strains, Phase IV (KMG-IV): sequencing the most valuable type-strain genomes for metagenomic binning, comparative biology and taxonomic classification.</title>
        <authorList>
            <person name="Goeker M."/>
        </authorList>
    </citation>
    <scope>NUCLEOTIDE SEQUENCE [LARGE SCALE GENOMIC DNA]</scope>
    <source>
        <strain evidence="15 16">DSM 18773</strain>
    </source>
</reference>
<evidence type="ECO:0000313" key="16">
    <source>
        <dbReference type="Proteomes" id="UP000245634"/>
    </source>
</evidence>
<evidence type="ECO:0000256" key="11">
    <source>
        <dbReference type="ARBA" id="ARBA00023049"/>
    </source>
</evidence>
<gene>
    <name evidence="15" type="ORF">C7459_105202</name>
</gene>
<dbReference type="GO" id="GO:0008237">
    <property type="term" value="F:metallopeptidase activity"/>
    <property type="evidence" value="ECO:0007669"/>
    <property type="project" value="UniProtKB-KW"/>
</dbReference>
<dbReference type="EMBL" id="QGGL01000005">
    <property type="protein sequence ID" value="PWK14444.1"/>
    <property type="molecule type" value="Genomic_DNA"/>
</dbReference>
<evidence type="ECO:0000256" key="9">
    <source>
        <dbReference type="ARBA" id="ARBA00022833"/>
    </source>
</evidence>
<evidence type="ECO:0000256" key="10">
    <source>
        <dbReference type="ARBA" id="ARBA00022989"/>
    </source>
</evidence>
<dbReference type="Pfam" id="PF02163">
    <property type="entry name" value="Peptidase_M50"/>
    <property type="match status" value="1"/>
</dbReference>
<evidence type="ECO:0000256" key="8">
    <source>
        <dbReference type="ARBA" id="ARBA00022801"/>
    </source>
</evidence>
<accession>A0A316DX79</accession>
<dbReference type="OrthoDB" id="9800627at2"/>
<evidence type="ECO:0000256" key="6">
    <source>
        <dbReference type="ARBA" id="ARBA00022692"/>
    </source>
</evidence>
<dbReference type="CDD" id="cd06158">
    <property type="entry name" value="S2P-M50_like_1"/>
    <property type="match status" value="1"/>
</dbReference>
<keyword evidence="6 13" id="KW-0812">Transmembrane</keyword>
<evidence type="ECO:0000256" key="4">
    <source>
        <dbReference type="ARBA" id="ARBA00022475"/>
    </source>
</evidence>
<organism evidence="15 16">
    <name type="scientific">Tumebacillus permanentifrigoris</name>
    <dbReference type="NCBI Taxonomy" id="378543"/>
    <lineage>
        <taxon>Bacteria</taxon>
        <taxon>Bacillati</taxon>
        <taxon>Bacillota</taxon>
        <taxon>Bacilli</taxon>
        <taxon>Bacillales</taxon>
        <taxon>Alicyclobacillaceae</taxon>
        <taxon>Tumebacillus</taxon>
    </lineage>
</organism>
<protein>
    <submittedName>
        <fullName evidence="15">Zn-dependent protease</fullName>
    </submittedName>
</protein>
<keyword evidence="7" id="KW-0479">Metal-binding</keyword>
<keyword evidence="11" id="KW-0482">Metalloprotease</keyword>
<evidence type="ECO:0000256" key="1">
    <source>
        <dbReference type="ARBA" id="ARBA00001947"/>
    </source>
</evidence>
<evidence type="ECO:0000313" key="15">
    <source>
        <dbReference type="EMBL" id="PWK14444.1"/>
    </source>
</evidence>
<evidence type="ECO:0000259" key="14">
    <source>
        <dbReference type="Pfam" id="PF02163"/>
    </source>
</evidence>
<dbReference type="Proteomes" id="UP000245634">
    <property type="component" value="Unassembled WGS sequence"/>
</dbReference>
<sequence length="214" mass="24286">MFFSGLDMNEILFRALAFLIGITVHEFAHGFVAYRLGDPTPKAQGRLTLNPIAHMELIGTLMILFAPIGWAKPVQFNPQNFKGNKRLGTILTTMAGPVANLIIAIVFACLLMAMERHNWITDTAWHSFFLQFMSVTFSLNLYLFLFNLIPIPPLDGYWILRDLLPRKVAYDLTPFEKYGSFILLLFIFLGLFDTVLSPIFHVLATLIIGLFGWV</sequence>
<evidence type="ECO:0000256" key="2">
    <source>
        <dbReference type="ARBA" id="ARBA00004651"/>
    </source>
</evidence>
<feature type="transmembrane region" description="Helical" evidence="13">
    <location>
        <begin position="90"/>
        <end position="114"/>
    </location>
</feature>
<evidence type="ECO:0000256" key="5">
    <source>
        <dbReference type="ARBA" id="ARBA00022670"/>
    </source>
</evidence>
<evidence type="ECO:0000256" key="13">
    <source>
        <dbReference type="SAM" id="Phobius"/>
    </source>
</evidence>
<keyword evidence="16" id="KW-1185">Reference proteome</keyword>
<comment type="similarity">
    <text evidence="3">Belongs to the peptidase M50B family.</text>
</comment>
<comment type="caution">
    <text evidence="15">The sequence shown here is derived from an EMBL/GenBank/DDBJ whole genome shotgun (WGS) entry which is preliminary data.</text>
</comment>
<keyword evidence="4" id="KW-1003">Cell membrane</keyword>
<proteinExistence type="inferred from homology"/>
<evidence type="ECO:0000256" key="12">
    <source>
        <dbReference type="ARBA" id="ARBA00023136"/>
    </source>
</evidence>
<keyword evidence="12 13" id="KW-0472">Membrane</keyword>
<comment type="cofactor">
    <cofactor evidence="1">
        <name>Zn(2+)</name>
        <dbReference type="ChEBI" id="CHEBI:29105"/>
    </cofactor>
</comment>
<keyword evidence="10 13" id="KW-1133">Transmembrane helix</keyword>
<feature type="transmembrane region" description="Helical" evidence="13">
    <location>
        <begin position="134"/>
        <end position="160"/>
    </location>
</feature>
<feature type="transmembrane region" description="Helical" evidence="13">
    <location>
        <begin position="12"/>
        <end position="32"/>
    </location>
</feature>
<keyword evidence="8" id="KW-0378">Hydrolase</keyword>
<feature type="transmembrane region" description="Helical" evidence="13">
    <location>
        <begin position="181"/>
        <end position="213"/>
    </location>
</feature>
<feature type="transmembrane region" description="Helical" evidence="13">
    <location>
        <begin position="52"/>
        <end position="70"/>
    </location>
</feature>
<dbReference type="RefSeq" id="WP_109687950.1">
    <property type="nucleotide sequence ID" value="NZ_QGGL01000005.1"/>
</dbReference>
<keyword evidence="5 15" id="KW-0645">Protease</keyword>
<feature type="domain" description="Peptidase M50" evidence="14">
    <location>
        <begin position="15"/>
        <end position="166"/>
    </location>
</feature>
<dbReference type="InterPro" id="IPR052348">
    <property type="entry name" value="Metallopeptidase_M50B"/>
</dbReference>
<evidence type="ECO:0000256" key="7">
    <source>
        <dbReference type="ARBA" id="ARBA00022723"/>
    </source>
</evidence>
<dbReference type="GO" id="GO:0005886">
    <property type="term" value="C:plasma membrane"/>
    <property type="evidence" value="ECO:0007669"/>
    <property type="project" value="UniProtKB-SubCell"/>
</dbReference>
<keyword evidence="9" id="KW-0862">Zinc</keyword>
<dbReference type="PANTHER" id="PTHR35864">
    <property type="entry name" value="ZINC METALLOPROTEASE MJ0611-RELATED"/>
    <property type="match status" value="1"/>
</dbReference>
<evidence type="ECO:0000256" key="3">
    <source>
        <dbReference type="ARBA" id="ARBA00007931"/>
    </source>
</evidence>
<dbReference type="AlphaFoldDB" id="A0A316DX79"/>
<dbReference type="InterPro" id="IPR008915">
    <property type="entry name" value="Peptidase_M50"/>
</dbReference>
<name>A0A316DX79_9BACL</name>